<comment type="caution">
    <text evidence="2">The sequence shown here is derived from an EMBL/GenBank/DDBJ whole genome shotgun (WGS) entry which is preliminary data.</text>
</comment>
<proteinExistence type="predicted"/>
<protein>
    <submittedName>
        <fullName evidence="2">Uncharacterized protein</fullName>
    </submittedName>
</protein>
<dbReference type="AlphaFoldDB" id="A0A401YHH9"/>
<organism evidence="2 3">
    <name type="scientific">Embleya hyalina</name>
    <dbReference type="NCBI Taxonomy" id="516124"/>
    <lineage>
        <taxon>Bacteria</taxon>
        <taxon>Bacillati</taxon>
        <taxon>Actinomycetota</taxon>
        <taxon>Actinomycetes</taxon>
        <taxon>Kitasatosporales</taxon>
        <taxon>Streptomycetaceae</taxon>
        <taxon>Embleya</taxon>
    </lineage>
</organism>
<dbReference type="RefSeq" id="WP_126636290.1">
    <property type="nucleotide sequence ID" value="NZ_BIFH01000015.1"/>
</dbReference>
<reference evidence="2 3" key="1">
    <citation type="submission" date="2018-12" db="EMBL/GenBank/DDBJ databases">
        <title>Draft genome sequence of Embleya hyalina NBRC 13850T.</title>
        <authorList>
            <person name="Komaki H."/>
            <person name="Hosoyama A."/>
            <person name="Kimura A."/>
            <person name="Ichikawa N."/>
            <person name="Tamura T."/>
        </authorList>
    </citation>
    <scope>NUCLEOTIDE SEQUENCE [LARGE SCALE GENOMIC DNA]</scope>
    <source>
        <strain evidence="2 3">NBRC 13850</strain>
    </source>
</reference>
<keyword evidence="3" id="KW-1185">Reference proteome</keyword>
<name>A0A401YHH9_9ACTN</name>
<dbReference type="Proteomes" id="UP000286931">
    <property type="component" value="Unassembled WGS sequence"/>
</dbReference>
<feature type="region of interest" description="Disordered" evidence="1">
    <location>
        <begin position="224"/>
        <end position="254"/>
    </location>
</feature>
<gene>
    <name evidence="2" type="ORF">EHYA_01717</name>
</gene>
<evidence type="ECO:0000256" key="1">
    <source>
        <dbReference type="SAM" id="MobiDB-lite"/>
    </source>
</evidence>
<feature type="compositionally biased region" description="Basic and acidic residues" evidence="1">
    <location>
        <begin position="239"/>
        <end position="254"/>
    </location>
</feature>
<dbReference type="OrthoDB" id="4211493at2"/>
<accession>A0A401YHH9</accession>
<evidence type="ECO:0000313" key="2">
    <source>
        <dbReference type="EMBL" id="GCD94061.1"/>
    </source>
</evidence>
<evidence type="ECO:0000313" key="3">
    <source>
        <dbReference type="Proteomes" id="UP000286931"/>
    </source>
</evidence>
<dbReference type="EMBL" id="BIFH01000015">
    <property type="protein sequence ID" value="GCD94061.1"/>
    <property type="molecule type" value="Genomic_DNA"/>
</dbReference>
<sequence length="254" mass="27677">MNTDTDAPPADVIAEHWADLRAAAVPGTRRPRASHIGRHLAAAIAERDRIERLERSTLGRGASPAAANLSAVDVLRTVEQAVLYVEAETRATLGLALYSRPAGNPNTVPAACADLGIYRAWLGHAQNRWIDDTLRPVARQVVAVLGFGDERPLRLLQPCPWCGSVLMMRPVHPLGPHVECTGRRVICRAPSSTWIQGRPMWRWDDLADLGRALDAPPRAAREELVTEAELAGRAPGLTEAERDRLRADLTPDAA</sequence>